<proteinExistence type="predicted"/>
<name>A0A509EJB2_9HYPH</name>
<evidence type="ECO:0000313" key="1">
    <source>
        <dbReference type="EMBL" id="VUD74248.1"/>
    </source>
</evidence>
<organism evidence="1 2">
    <name type="scientific">Methylobacterium symbioticum</name>
    <dbReference type="NCBI Taxonomy" id="2584084"/>
    <lineage>
        <taxon>Bacteria</taxon>
        <taxon>Pseudomonadati</taxon>
        <taxon>Pseudomonadota</taxon>
        <taxon>Alphaproteobacteria</taxon>
        <taxon>Hyphomicrobiales</taxon>
        <taxon>Methylobacteriaceae</taxon>
        <taxon>Methylobacterium</taxon>
    </lineage>
</organism>
<dbReference type="RefSeq" id="WP_142585546.1">
    <property type="nucleotide sequence ID" value="NZ_CABFPH010000111.1"/>
</dbReference>
<dbReference type="OrthoDB" id="7903983at2"/>
<sequence>MLEPFRAIIDGDEPAPPGARAPDAEELSRALQVLLKAQVIYANTPGIGRSYELARHYAPFFTDYFACLGYQLAVSHRDQMVSLTLPADSARHDIVAERLRKDETLVLLALRLAYEEGVRDHRISTDGVVECTTDDLVETIRTAARSDPPDEARLIEILRLFSRRGGLRMGERDRSERITPVSVLPGILVLASDGWLERIQAWAESADPSE</sequence>
<accession>A0A509EJB2</accession>
<reference evidence="1 2" key="1">
    <citation type="submission" date="2019-06" db="EMBL/GenBank/DDBJ databases">
        <authorList>
            <person name="Rodrigo-Torres L."/>
            <person name="Arahal R. D."/>
            <person name="Lucena T."/>
        </authorList>
    </citation>
    <scope>NUCLEOTIDE SEQUENCE [LARGE SCALE GENOMIC DNA]</scope>
    <source>
        <strain evidence="1 2">SB0023/3</strain>
    </source>
</reference>
<dbReference type="EMBL" id="CABFPH010000111">
    <property type="protein sequence ID" value="VUD74248.1"/>
    <property type="molecule type" value="Genomic_DNA"/>
</dbReference>
<dbReference type="Proteomes" id="UP000410984">
    <property type="component" value="Unassembled WGS sequence"/>
</dbReference>
<gene>
    <name evidence="1" type="ORF">MET9862_04876</name>
</gene>
<evidence type="ECO:0008006" key="3">
    <source>
        <dbReference type="Google" id="ProtNLM"/>
    </source>
</evidence>
<evidence type="ECO:0000313" key="2">
    <source>
        <dbReference type="Proteomes" id="UP000410984"/>
    </source>
</evidence>
<keyword evidence="2" id="KW-1185">Reference proteome</keyword>
<dbReference type="AlphaFoldDB" id="A0A509EJB2"/>
<protein>
    <recommendedName>
        <fullName evidence="3">DUF4194 domain-containing protein</fullName>
    </recommendedName>
</protein>
<dbReference type="InterPro" id="IPR025449">
    <property type="entry name" value="JetB"/>
</dbReference>
<dbReference type="Pfam" id="PF13835">
    <property type="entry name" value="DUF4194"/>
    <property type="match status" value="1"/>
</dbReference>